<sequence length="184" mass="19634">MVKAFCIAGVTALTLGVTGAWAQKPVFGTEEDINFADELWSAMEDAGLAGDGMLRSFPYEGVAPHGMMLETLYTTGTVDGHTGDLVIKRNYGPEGVSIDAVLNDPGTHLSAVTVMFRRETGFDSDNQDWFWVKYLPDGSLDKNPEGMPLAGRVAKGMDAGCIACHSGAPGDDMIFTTDHIAAQQ</sequence>
<dbReference type="EMBL" id="WTUX01000009">
    <property type="protein sequence ID" value="MZR12206.1"/>
    <property type="molecule type" value="Genomic_DNA"/>
</dbReference>
<name>A0A845LXW0_9RHOB</name>
<keyword evidence="1" id="KW-0732">Signal</keyword>
<reference evidence="2 3" key="1">
    <citation type="submission" date="2019-12" db="EMBL/GenBank/DDBJ databases">
        <title>Maritimibacter sp. nov. sp. isolated from sea sand.</title>
        <authorList>
            <person name="Kim J."/>
            <person name="Jeong S.E."/>
            <person name="Jung H.S."/>
            <person name="Jeon C.O."/>
        </authorList>
    </citation>
    <scope>NUCLEOTIDE SEQUENCE [LARGE SCALE GENOMIC DNA]</scope>
    <source>
        <strain evidence="2 3">DP07</strain>
    </source>
</reference>
<feature type="signal peptide" evidence="1">
    <location>
        <begin position="1"/>
        <end position="22"/>
    </location>
</feature>
<evidence type="ECO:0000313" key="2">
    <source>
        <dbReference type="EMBL" id="MZR12206.1"/>
    </source>
</evidence>
<dbReference type="CDD" id="cd20716">
    <property type="entry name" value="cyt_P460_fam"/>
    <property type="match status" value="1"/>
</dbReference>
<evidence type="ECO:0000313" key="3">
    <source>
        <dbReference type="Proteomes" id="UP000467322"/>
    </source>
</evidence>
<keyword evidence="3" id="KW-1185">Reference proteome</keyword>
<evidence type="ECO:0000256" key="1">
    <source>
        <dbReference type="SAM" id="SignalP"/>
    </source>
</evidence>
<dbReference type="Gene3D" id="3.50.70.20">
    <property type="entry name" value="Cytochrome P460"/>
    <property type="match status" value="1"/>
</dbReference>
<protein>
    <recommendedName>
        <fullName evidence="4">Cytochrome P460 domain-containing protein</fullName>
    </recommendedName>
</protein>
<feature type="chain" id="PRO_5032854919" description="Cytochrome P460 domain-containing protein" evidence="1">
    <location>
        <begin position="23"/>
        <end position="184"/>
    </location>
</feature>
<organism evidence="2 3">
    <name type="scientific">Maritimibacter harenae</name>
    <dbReference type="NCBI Taxonomy" id="2606218"/>
    <lineage>
        <taxon>Bacteria</taxon>
        <taxon>Pseudomonadati</taxon>
        <taxon>Pseudomonadota</taxon>
        <taxon>Alphaproteobacteria</taxon>
        <taxon>Rhodobacterales</taxon>
        <taxon>Roseobacteraceae</taxon>
        <taxon>Maritimibacter</taxon>
    </lineage>
</organism>
<dbReference type="AlphaFoldDB" id="A0A845LXW0"/>
<comment type="caution">
    <text evidence="2">The sequence shown here is derived from an EMBL/GenBank/DDBJ whole genome shotgun (WGS) entry which is preliminary data.</text>
</comment>
<gene>
    <name evidence="2" type="ORF">GQE99_04155</name>
</gene>
<dbReference type="Proteomes" id="UP000467322">
    <property type="component" value="Unassembled WGS sequence"/>
</dbReference>
<evidence type="ECO:0008006" key="4">
    <source>
        <dbReference type="Google" id="ProtNLM"/>
    </source>
</evidence>
<accession>A0A845LXW0</accession>
<dbReference type="InterPro" id="IPR038142">
    <property type="entry name" value="Cytochrome_P460_sp"/>
</dbReference>
<proteinExistence type="predicted"/>